<dbReference type="OMA" id="HTNCCDE"/>
<feature type="chain" id="PRO_5043377356" evidence="3">
    <location>
        <begin position="20"/>
        <end position="1416"/>
    </location>
</feature>
<proteinExistence type="predicted"/>
<organism evidence="4 5">
    <name type="scientific">Xenopus laevis</name>
    <name type="common">African clawed frog</name>
    <dbReference type="NCBI Taxonomy" id="8355"/>
    <lineage>
        <taxon>Eukaryota</taxon>
        <taxon>Metazoa</taxon>
        <taxon>Chordata</taxon>
        <taxon>Craniata</taxon>
        <taxon>Vertebrata</taxon>
        <taxon>Euteleostomi</taxon>
        <taxon>Amphibia</taxon>
        <taxon>Batrachia</taxon>
        <taxon>Anura</taxon>
        <taxon>Pipoidea</taxon>
        <taxon>Pipidae</taxon>
        <taxon>Xenopodinae</taxon>
        <taxon>Xenopus</taxon>
        <taxon>Xenopus</taxon>
    </lineage>
</organism>
<feature type="region of interest" description="Disordered" evidence="1">
    <location>
        <begin position="1387"/>
        <end position="1416"/>
    </location>
</feature>
<keyword evidence="4" id="KW-1185">Reference proteome</keyword>
<protein>
    <submittedName>
        <fullName evidence="5">Uncharacterized protein LOC108699510 isoform X1</fullName>
    </submittedName>
</protein>
<dbReference type="SMART" id="SM00082">
    <property type="entry name" value="LRRCT"/>
    <property type="match status" value="1"/>
</dbReference>
<feature type="transmembrane region" description="Helical" evidence="2">
    <location>
        <begin position="259"/>
        <end position="284"/>
    </location>
</feature>
<dbReference type="PaxDb" id="8355-A0A1L8F615"/>
<sequence length="1416" mass="156682">MRVLLGLMILYGAVRLAGGGRCYDEGIYVCLSVPKDYPSNITSLLLIKTAKEITTSLFTSPNLQSVKRLNLALNGIENVHAGAFRIFEKLTSFVLHGNHLKTISPDWFHESVPLEALNVANNSIDEIGPEMLAGLSSLQTLDFSSNRISKIRGGSFSDLAKLFFLDLSSNSLSYLPNDLLKPLQNASFKLGNNPWNCSCPHKDFAVFLQELRNSSRLMDPEKVVCHSPPTLNGTSVWNITFDNCSSTNTENQHGVAQPIIGTVLLVILGCLLLCLIAWIIMCALPNHWKNKVRNTDEHRSRPDCNLRKSSAETTPNSLLVGSVISHSSIKKESASVSECRCGKNVCPRNQYEDAGANSSHKINNKDRDQVSGTRLKSPWGKGIARCLSSPSLFPSDSQLQHLKNPEVRAEHPCSAEMPEDICILDTPQSQTESSKNICMKDSSDQDSKSVDTCYTNTGMVKYLETEQQEQTMTLTWKPYLNLTLTKKSQTWSTFLDLPNDSTKSISVISRDTEGSTDGVNANMLPQANQNLLKMNHGHYASAPYQKEHLLENEVGCIRHNGSMSQSQPEKGIFSLQCMPSPEDEDIFLKNGTEDGNLKPSSKLSPLPSCQLGHVFTPAQKKSISYLSEIETNLEDSRGKSSSSELIKNKKTFPMLYEQPARERFWKYHTNCCDEYTPCPTAAKVLKQQKHLEAKSADNQPLSTPPSDEELLEDRTTQPSIHGEHSIKLQPSLSPKKKCVTLPDLNIYKHAACASWIPELEIAPPDSVTVSQEDVFQNCCAEALADSASQSFNVEPTSKESLHPEVFMGNNIQSLFRRETSVDAIQKLCDVAENTNENLCLETTKEKPVQGLFSETVNENTFQVLSTNEVAFQDLRSESTTERTLKDLGAIATTETKIHGLYSEVTSECSVQKLHSEVMTSPKVSILSSGEMTGSLTVGLQIKAMAGSNPRTKLSKAVTVPSALGLCSTSVLGSLTQSGQSEIIPECLHPGSMTGSSTQVVCSSTITRRVLSSIKESLKLNAGLEQPHSEQGADAEPLCHLETVAFSDCSINTNRRVSHISSSDSIQAVDEVFRWEGNTDYSEQSSVPQDKILDARNSFQKSSGPNKGENIKIHGETVVECDMEETPIAFKTSKDNDDLPKQNHDQNDKNNIEGDHKNINFDSSEHPFSLLDLQPEDRIFIVDKEEVEHNSQIRRDAPITRKARKSDMVGHTDNHSWDSVLLPMKKDNHFQRSTRKTSKEPKLCENAAICKQMEDKNDMKSALSLRPSKRVYHSVFPISMNTSVVGCSNEEEHNVSLKAEPSSENTWIPNILPGHCPEGLKLNLSEELKNKMIGTREYLSNLYARRPKKTLHEGTSVEAQGTHDLSILANLHFCKVSGSVLKEALEYEETPNKQEPDPSLVSVDPDLVYLPPTNGGR</sequence>
<evidence type="ECO:0000256" key="2">
    <source>
        <dbReference type="SAM" id="Phobius"/>
    </source>
</evidence>
<gene>
    <name evidence="5" type="primary">LOC108699510</name>
</gene>
<evidence type="ECO:0000256" key="3">
    <source>
        <dbReference type="SAM" id="SignalP"/>
    </source>
</evidence>
<evidence type="ECO:0000256" key="1">
    <source>
        <dbReference type="SAM" id="MobiDB-lite"/>
    </source>
</evidence>
<accession>A0A1L8F615</accession>
<dbReference type="InterPro" id="IPR001611">
    <property type="entry name" value="Leu-rich_rpt"/>
</dbReference>
<dbReference type="Gene3D" id="3.80.10.10">
    <property type="entry name" value="Ribonuclease Inhibitor"/>
    <property type="match status" value="2"/>
</dbReference>
<feature type="region of interest" description="Disordered" evidence="1">
    <location>
        <begin position="353"/>
        <end position="375"/>
    </location>
</feature>
<dbReference type="GeneID" id="108699510"/>
<dbReference type="RefSeq" id="XP_041428264.1">
    <property type="nucleotide sequence ID" value="XM_041572330.1"/>
</dbReference>
<dbReference type="GO" id="GO:0005886">
    <property type="term" value="C:plasma membrane"/>
    <property type="evidence" value="ECO:0007669"/>
    <property type="project" value="TreeGrafter"/>
</dbReference>
<dbReference type="STRING" id="8355.A0A1L8F615"/>
<dbReference type="InterPro" id="IPR003591">
    <property type="entry name" value="Leu-rich_rpt_typical-subtyp"/>
</dbReference>
<dbReference type="PANTHER" id="PTHR24369">
    <property type="entry name" value="ANTIGEN BSP, PUTATIVE-RELATED"/>
    <property type="match status" value="1"/>
</dbReference>
<reference evidence="5" key="1">
    <citation type="submission" date="2025-08" db="UniProtKB">
        <authorList>
            <consortium name="RefSeq"/>
        </authorList>
    </citation>
    <scope>IDENTIFICATION</scope>
    <source>
        <strain evidence="5">J_2021</strain>
        <tissue evidence="5">Erythrocytes</tissue>
    </source>
</reference>
<keyword evidence="3" id="KW-0732">Signal</keyword>
<feature type="signal peptide" evidence="3">
    <location>
        <begin position="1"/>
        <end position="19"/>
    </location>
</feature>
<dbReference type="Pfam" id="PF13855">
    <property type="entry name" value="LRR_8"/>
    <property type="match status" value="1"/>
</dbReference>
<feature type="compositionally biased region" description="Polar residues" evidence="1">
    <location>
        <begin position="696"/>
        <end position="705"/>
    </location>
</feature>
<dbReference type="InterPro" id="IPR050541">
    <property type="entry name" value="LRR_TM_domain-containing"/>
</dbReference>
<dbReference type="PANTHER" id="PTHR24369:SF210">
    <property type="entry name" value="CHAOPTIN-RELATED"/>
    <property type="match status" value="1"/>
</dbReference>
<keyword evidence="2" id="KW-0472">Membrane</keyword>
<feature type="compositionally biased region" description="Basic and acidic residues" evidence="1">
    <location>
        <begin position="1131"/>
        <end position="1157"/>
    </location>
</feature>
<evidence type="ECO:0000313" key="5">
    <source>
        <dbReference type="RefSeq" id="XP_041428264.1"/>
    </source>
</evidence>
<keyword evidence="2" id="KW-1133">Transmembrane helix</keyword>
<feature type="region of interest" description="Disordered" evidence="1">
    <location>
        <begin position="689"/>
        <end position="711"/>
    </location>
</feature>
<dbReference type="InterPro" id="IPR032675">
    <property type="entry name" value="LRR_dom_sf"/>
</dbReference>
<feature type="region of interest" description="Disordered" evidence="1">
    <location>
        <begin position="1130"/>
        <end position="1157"/>
    </location>
</feature>
<dbReference type="PROSITE" id="PS51450">
    <property type="entry name" value="LRR"/>
    <property type="match status" value="1"/>
</dbReference>
<dbReference type="OrthoDB" id="1055097at2759"/>
<keyword evidence="2" id="KW-0812">Transmembrane</keyword>
<dbReference type="SMART" id="SM00369">
    <property type="entry name" value="LRR_TYP"/>
    <property type="match status" value="5"/>
</dbReference>
<dbReference type="Proteomes" id="UP000186698">
    <property type="component" value="Chromosome 8L"/>
</dbReference>
<evidence type="ECO:0000313" key="4">
    <source>
        <dbReference type="Proteomes" id="UP000186698"/>
    </source>
</evidence>
<dbReference type="InterPro" id="IPR000483">
    <property type="entry name" value="Cys-rich_flank_reg_C"/>
</dbReference>
<name>A0A1L8F615_XENLA</name>
<dbReference type="SUPFAM" id="SSF52058">
    <property type="entry name" value="L domain-like"/>
    <property type="match status" value="1"/>
</dbReference>